<feature type="transmembrane region" description="Helical" evidence="1">
    <location>
        <begin position="99"/>
        <end position="130"/>
    </location>
</feature>
<proteinExistence type="predicted"/>
<feature type="transmembrane region" description="Helical" evidence="1">
    <location>
        <begin position="12"/>
        <end position="28"/>
    </location>
</feature>
<organism evidence="2 3">
    <name type="scientific">Paractinoplanes globisporus</name>
    <dbReference type="NCBI Taxonomy" id="113565"/>
    <lineage>
        <taxon>Bacteria</taxon>
        <taxon>Bacillati</taxon>
        <taxon>Actinomycetota</taxon>
        <taxon>Actinomycetes</taxon>
        <taxon>Micromonosporales</taxon>
        <taxon>Micromonosporaceae</taxon>
        <taxon>Paractinoplanes</taxon>
    </lineage>
</organism>
<dbReference type="RefSeq" id="WP_020511516.1">
    <property type="nucleotide sequence ID" value="NZ_JBIAZU010000002.1"/>
</dbReference>
<dbReference type="Proteomes" id="UP001602245">
    <property type="component" value="Unassembled WGS sequence"/>
</dbReference>
<keyword evidence="3" id="KW-1185">Reference proteome</keyword>
<comment type="caution">
    <text evidence="2">The sequence shown here is derived from an EMBL/GenBank/DDBJ whole genome shotgun (WGS) entry which is preliminary data.</text>
</comment>
<sequence length="249" mass="24249">MENTTDASAWRGAALPALTWSGVAAFWHDLPRTLAAGGVTLLAATPLTAALVAGAPRGLAAAAVLPVLLALTGVASLAAQVARGDGPSLAALRRVDPALALLLSVAGLALLAPWGVVPAAAVLIVGPYALAYGAVRGKRGPAALRGGVILAAYRPAWALTLTGLTVIAAFAAAASAGVLALVAAPLLLTIACRQTAALLGEIDALQASGLQAGAPRAGVPQAGMARADVPQAGARISAGRTTALPGGAR</sequence>
<keyword evidence="1" id="KW-1133">Transmembrane helix</keyword>
<feature type="transmembrane region" description="Helical" evidence="1">
    <location>
        <begin position="34"/>
        <end position="52"/>
    </location>
</feature>
<evidence type="ECO:0000313" key="3">
    <source>
        <dbReference type="Proteomes" id="UP001602245"/>
    </source>
</evidence>
<protein>
    <recommendedName>
        <fullName evidence="4">Integral membrane protein</fullName>
    </recommendedName>
</protein>
<keyword evidence="1" id="KW-0812">Transmembrane</keyword>
<evidence type="ECO:0000256" key="1">
    <source>
        <dbReference type="SAM" id="Phobius"/>
    </source>
</evidence>
<feature type="transmembrane region" description="Helical" evidence="1">
    <location>
        <begin position="166"/>
        <end position="188"/>
    </location>
</feature>
<dbReference type="EMBL" id="JBIAZU010000002">
    <property type="protein sequence ID" value="MFF5289950.1"/>
    <property type="molecule type" value="Genomic_DNA"/>
</dbReference>
<reference evidence="2 3" key="1">
    <citation type="submission" date="2024-10" db="EMBL/GenBank/DDBJ databases">
        <title>The Natural Products Discovery Center: Release of the First 8490 Sequenced Strains for Exploring Actinobacteria Biosynthetic Diversity.</title>
        <authorList>
            <person name="Kalkreuter E."/>
            <person name="Kautsar S.A."/>
            <person name="Yang D."/>
            <person name="Bader C.D."/>
            <person name="Teijaro C.N."/>
            <person name="Fluegel L."/>
            <person name="Davis C.M."/>
            <person name="Simpson J.R."/>
            <person name="Lauterbach L."/>
            <person name="Steele A.D."/>
            <person name="Gui C."/>
            <person name="Meng S."/>
            <person name="Li G."/>
            <person name="Viehrig K."/>
            <person name="Ye F."/>
            <person name="Su P."/>
            <person name="Kiefer A.F."/>
            <person name="Nichols A."/>
            <person name="Cepeda A.J."/>
            <person name="Yan W."/>
            <person name="Fan B."/>
            <person name="Jiang Y."/>
            <person name="Adhikari A."/>
            <person name="Zheng C.-J."/>
            <person name="Schuster L."/>
            <person name="Cowan T.M."/>
            <person name="Smanski M.J."/>
            <person name="Chevrette M.G."/>
            <person name="De Carvalho L.P.S."/>
            <person name="Shen B."/>
        </authorList>
    </citation>
    <scope>NUCLEOTIDE SEQUENCE [LARGE SCALE GENOMIC DNA]</scope>
    <source>
        <strain evidence="2 3">NPDC000087</strain>
    </source>
</reference>
<name>A0ABW6WC98_9ACTN</name>
<feature type="transmembrane region" description="Helical" evidence="1">
    <location>
        <begin position="59"/>
        <end position="79"/>
    </location>
</feature>
<feature type="transmembrane region" description="Helical" evidence="1">
    <location>
        <begin position="142"/>
        <end position="160"/>
    </location>
</feature>
<keyword evidence="1" id="KW-0472">Membrane</keyword>
<gene>
    <name evidence="2" type="ORF">ACFY35_10940</name>
</gene>
<evidence type="ECO:0008006" key="4">
    <source>
        <dbReference type="Google" id="ProtNLM"/>
    </source>
</evidence>
<accession>A0ABW6WC98</accession>
<evidence type="ECO:0000313" key="2">
    <source>
        <dbReference type="EMBL" id="MFF5289950.1"/>
    </source>
</evidence>